<dbReference type="PANTHER" id="PTHR10424:SF73">
    <property type="entry name" value="ENDOGENOUS RETROVIRUS GROUP FC1 ENV POLYPROTEIN-RELATED"/>
    <property type="match status" value="1"/>
</dbReference>
<keyword evidence="1" id="KW-1015">Disulfide bond</keyword>
<feature type="transmembrane region" description="Helical" evidence="3">
    <location>
        <begin position="7"/>
        <end position="24"/>
    </location>
</feature>
<name>A0A811Z903_NYCPR</name>
<accession>A0A811Z903</accession>
<evidence type="ECO:0000256" key="3">
    <source>
        <dbReference type="SAM" id="Phobius"/>
    </source>
</evidence>
<evidence type="ECO:0000313" key="5">
    <source>
        <dbReference type="Proteomes" id="UP000645828"/>
    </source>
</evidence>
<sequence>MYGWHNLWDLLIYDFCAILLLLVLPPSHSTPDLGFRWRFYMTETWDQGIWSHLISTTDCQPRVNSFISFDPIICFIYDQTHPTCQNYWVETKEAVLIITVIFITVATSYILTILDPWYSRWAMGVTAKLYRWPFSSYPTTSLQIYRTHMQVSLPQIQSALRPLLLDKTYPTRHFPCQPFWHGQSVPLFYLCRLVAVPFCNAFNCTNPTSTSLGPSPPLHDIPLFTDPLNHQFPFCYSTPNSSLCNITLSNVTSHHAPIGGFFWCNGTLSKSLNTSASLLCLPAEVALLTSPPEKQKPAFFLPLVIGVPLASTLVATGLGMGALIHSVHSTRDLSESLQMAKEASAESPASLQCQMTSVAQMALQNRGACDLLTTDKGGACMFLNEGCCYYINDTGIAETNLHTLAKVHESLQNWYHSGSPTTPQWWQTPLTTWLLLLLSPLLIIDMVLMVAPSILQFIQERIGEMSHLSTNSSSTTTPACPLPRDPTMPPTQQEVARSKRRPITTKGLECWAGGIKGDREAPTK</sequence>
<evidence type="ECO:0000313" key="4">
    <source>
        <dbReference type="EMBL" id="CAD7684959.1"/>
    </source>
</evidence>
<gene>
    <name evidence="4" type="ORF">NYPRO_LOCUS17752</name>
</gene>
<dbReference type="Proteomes" id="UP000645828">
    <property type="component" value="Unassembled WGS sequence"/>
</dbReference>
<feature type="transmembrane region" description="Helical" evidence="3">
    <location>
        <begin position="299"/>
        <end position="324"/>
    </location>
</feature>
<keyword evidence="5" id="KW-1185">Reference proteome</keyword>
<feature type="transmembrane region" description="Helical" evidence="3">
    <location>
        <begin position="433"/>
        <end position="455"/>
    </location>
</feature>
<feature type="compositionally biased region" description="Pro residues" evidence="2">
    <location>
        <begin position="480"/>
        <end position="489"/>
    </location>
</feature>
<evidence type="ECO:0000256" key="1">
    <source>
        <dbReference type="ARBA" id="ARBA00023157"/>
    </source>
</evidence>
<dbReference type="SUPFAM" id="SSF58069">
    <property type="entry name" value="Virus ectodomain"/>
    <property type="match status" value="1"/>
</dbReference>
<protein>
    <submittedName>
        <fullName evidence="4">(raccoon dog) hypothetical protein</fullName>
    </submittedName>
</protein>
<feature type="transmembrane region" description="Helical" evidence="3">
    <location>
        <begin position="94"/>
        <end position="114"/>
    </location>
</feature>
<reference evidence="4" key="1">
    <citation type="submission" date="2020-12" db="EMBL/GenBank/DDBJ databases">
        <authorList>
            <consortium name="Molecular Ecology Group"/>
        </authorList>
    </citation>
    <scope>NUCLEOTIDE SEQUENCE</scope>
    <source>
        <strain evidence="4">TBG_1078</strain>
    </source>
</reference>
<dbReference type="EMBL" id="CAJHUB010000760">
    <property type="protein sequence ID" value="CAD7684959.1"/>
    <property type="molecule type" value="Genomic_DNA"/>
</dbReference>
<dbReference type="Gene3D" id="1.10.287.210">
    <property type="match status" value="1"/>
</dbReference>
<keyword evidence="3" id="KW-0472">Membrane</keyword>
<evidence type="ECO:0000256" key="2">
    <source>
        <dbReference type="SAM" id="MobiDB-lite"/>
    </source>
</evidence>
<keyword evidence="3" id="KW-0812">Transmembrane</keyword>
<feature type="region of interest" description="Disordered" evidence="2">
    <location>
        <begin position="468"/>
        <end position="501"/>
    </location>
</feature>
<dbReference type="AlphaFoldDB" id="A0A811Z903"/>
<dbReference type="Pfam" id="PF00429">
    <property type="entry name" value="TLV_coat"/>
    <property type="match status" value="1"/>
</dbReference>
<proteinExistence type="predicted"/>
<dbReference type="InterPro" id="IPR018154">
    <property type="entry name" value="TLV/ENV_coat_polyprotein"/>
</dbReference>
<comment type="caution">
    <text evidence="4">The sequence shown here is derived from an EMBL/GenBank/DDBJ whole genome shotgun (WGS) entry which is preliminary data.</text>
</comment>
<dbReference type="PANTHER" id="PTHR10424">
    <property type="entry name" value="VIRAL ENVELOPE PROTEIN"/>
    <property type="match status" value="1"/>
</dbReference>
<organism evidence="4 5">
    <name type="scientific">Nyctereutes procyonoides</name>
    <name type="common">Raccoon dog</name>
    <name type="synonym">Canis procyonoides</name>
    <dbReference type="NCBI Taxonomy" id="34880"/>
    <lineage>
        <taxon>Eukaryota</taxon>
        <taxon>Metazoa</taxon>
        <taxon>Chordata</taxon>
        <taxon>Craniata</taxon>
        <taxon>Vertebrata</taxon>
        <taxon>Euteleostomi</taxon>
        <taxon>Mammalia</taxon>
        <taxon>Eutheria</taxon>
        <taxon>Laurasiatheria</taxon>
        <taxon>Carnivora</taxon>
        <taxon>Caniformia</taxon>
        <taxon>Canidae</taxon>
        <taxon>Nyctereutes</taxon>
    </lineage>
</organism>
<keyword evidence="3" id="KW-1133">Transmembrane helix</keyword>